<sequence length="591" mass="61914">MHLRPRPGLADASHSVADALRRRLRASDVWFIALALLVGVIAGLLTLLQSSLAHGAQALLYGLDADERLSAMSELSVQQLLVLPLGGLLVGLLGMAARARKRQLVDAVEANALYGGRMSMRDNLIVSVQTLFSNGVGASVGLEAAYTQMGAGTGSHLGRVLRLRRADIRTLVGAGAGAAIAAAFGAPLAGAFYAFEIVIGAYSPSALAPVAVASLGAVFVSQLAGVQPYLLPASAASALEARDYLLYALLGVLCALLAVAVMRLIGAIEQAINRSPLPRWARPVAGGLLLIPLALITPQVLSSGHGALHLDLTSPTSLRWLGILLLLKCLGSAISLGFGFRGGLFFASLFMGSLVGGLFAGVLNLGSGMALVDGTAASLAGMAAMAAAVVGAPMTMAMLVLEGTHDFVLASAVMVAVLVANTIVRQIFGYSFSTWRLHLRGETIKSARDVGWVKHLSAGRMMRKDVHPLAATTSVAEFRRRFPLGSGTRVVLEDENGHYAGLVTVSTAYADGVNADAAIVDYAGNRDVALPADTDVVTAMRQFDLTQSDELAVVDEQGKVLGVLSESFVRKRYAEELDKRQRELMGERVDD</sequence>
<evidence type="ECO:0000256" key="7">
    <source>
        <dbReference type="ARBA" id="ARBA00023173"/>
    </source>
</evidence>
<evidence type="ECO:0000259" key="12">
    <source>
        <dbReference type="PROSITE" id="PS51371"/>
    </source>
</evidence>
<dbReference type="GO" id="GO:0034707">
    <property type="term" value="C:chloride channel complex"/>
    <property type="evidence" value="ECO:0007669"/>
    <property type="project" value="UniProtKB-KW"/>
</dbReference>
<dbReference type="PANTHER" id="PTHR43427">
    <property type="entry name" value="CHLORIDE CHANNEL PROTEIN CLC-E"/>
    <property type="match status" value="1"/>
</dbReference>
<feature type="transmembrane region" description="Helical" evidence="11">
    <location>
        <begin position="280"/>
        <end position="297"/>
    </location>
</feature>
<evidence type="ECO:0000256" key="10">
    <source>
        <dbReference type="PROSITE-ProRule" id="PRU00703"/>
    </source>
</evidence>
<reference evidence="13" key="2">
    <citation type="submission" date="2022-01" db="EMBL/GenBank/DDBJ databases">
        <authorList>
            <person name="Rana R."/>
            <person name="Patil P.B."/>
        </authorList>
    </citation>
    <scope>NUCLEOTIDE SEQUENCE</scope>
    <source>
        <strain evidence="13">PPL560</strain>
    </source>
</reference>
<dbReference type="KEGG" id="xin:Q7W82_17455"/>
<accession>A0AAU8I3L6</accession>
<evidence type="ECO:0000313" key="15">
    <source>
        <dbReference type="Proteomes" id="UP001430647"/>
    </source>
</evidence>
<dbReference type="Gene3D" id="1.10.3080.10">
    <property type="entry name" value="Clc chloride channel"/>
    <property type="match status" value="1"/>
</dbReference>
<evidence type="ECO:0000256" key="9">
    <source>
        <dbReference type="ARBA" id="ARBA00023303"/>
    </source>
</evidence>
<dbReference type="SUPFAM" id="SSF81340">
    <property type="entry name" value="Clc chloride channel"/>
    <property type="match status" value="1"/>
</dbReference>
<dbReference type="Pfam" id="PF00654">
    <property type="entry name" value="Voltage_CLC"/>
    <property type="match status" value="1"/>
</dbReference>
<keyword evidence="8" id="KW-0868">Chloride</keyword>
<keyword evidence="4 11" id="KW-1133">Transmembrane helix</keyword>
<dbReference type="EMBL" id="JAKJPQ010000017">
    <property type="protein sequence ID" value="MCI2263427.1"/>
    <property type="molecule type" value="Genomic_DNA"/>
</dbReference>
<evidence type="ECO:0000256" key="1">
    <source>
        <dbReference type="ARBA" id="ARBA00004141"/>
    </source>
</evidence>
<dbReference type="GO" id="GO:0005254">
    <property type="term" value="F:chloride channel activity"/>
    <property type="evidence" value="ECO:0007669"/>
    <property type="project" value="UniProtKB-KW"/>
</dbReference>
<reference evidence="14" key="3">
    <citation type="submission" date="2023-08" db="EMBL/GenBank/DDBJ databases">
        <title>Complete genome sequence of Xanthomonas indica.</title>
        <authorList>
            <person name="Patil P.B."/>
            <person name="Rana R."/>
        </authorList>
    </citation>
    <scope>NUCLEOTIDE SEQUENCE</scope>
    <source>
        <strain evidence="14">PPL560</strain>
    </source>
</reference>
<dbReference type="Gene3D" id="3.10.580.10">
    <property type="entry name" value="CBS-domain"/>
    <property type="match status" value="1"/>
</dbReference>
<dbReference type="Pfam" id="PF00571">
    <property type="entry name" value="CBS"/>
    <property type="match status" value="1"/>
</dbReference>
<feature type="transmembrane region" description="Helical" evidence="11">
    <location>
        <begin position="29"/>
        <end position="48"/>
    </location>
</feature>
<keyword evidence="3 11" id="KW-0812">Transmembrane</keyword>
<keyword evidence="5" id="KW-0406">Ion transport</keyword>
<name>A0AAU8I3L6_9XANT</name>
<evidence type="ECO:0000256" key="3">
    <source>
        <dbReference type="ARBA" id="ARBA00022692"/>
    </source>
</evidence>
<dbReference type="RefSeq" id="WP_242161120.1">
    <property type="nucleotide sequence ID" value="NZ_CP131914.1"/>
</dbReference>
<proteinExistence type="predicted"/>
<evidence type="ECO:0000313" key="13">
    <source>
        <dbReference type="EMBL" id="MCI2263427.1"/>
    </source>
</evidence>
<feature type="transmembrane region" description="Helical" evidence="11">
    <location>
        <begin position="377"/>
        <end position="401"/>
    </location>
</feature>
<keyword evidence="15" id="KW-1185">Reference proteome</keyword>
<dbReference type="SUPFAM" id="SSF54631">
    <property type="entry name" value="CBS-domain pair"/>
    <property type="match status" value="1"/>
</dbReference>
<dbReference type="InterPro" id="IPR014743">
    <property type="entry name" value="Cl-channel_core"/>
</dbReference>
<keyword evidence="2" id="KW-0813">Transport</keyword>
<dbReference type="AlphaFoldDB" id="A0AAU8I3L6"/>
<evidence type="ECO:0000256" key="2">
    <source>
        <dbReference type="ARBA" id="ARBA00022448"/>
    </source>
</evidence>
<dbReference type="PRINTS" id="PR00762">
    <property type="entry name" value="CLCHANNEL"/>
</dbReference>
<evidence type="ECO:0000256" key="6">
    <source>
        <dbReference type="ARBA" id="ARBA00023136"/>
    </source>
</evidence>
<comment type="subcellular location">
    <subcellularLocation>
        <location evidence="1">Membrane</location>
        <topology evidence="1">Multi-pass membrane protein</topology>
    </subcellularLocation>
</comment>
<reference evidence="13 15" key="1">
    <citation type="journal article" date="2022" name="Curr. Microbiol.">
        <title>Xanthomonas indica sp. nov., a Novel Member of Non-Pathogenic Xanthomonas Community from Healthy Rice Seeds.</title>
        <authorList>
            <person name="Rana R."/>
            <person name="Madhavan V.N."/>
            <person name="Saroha T."/>
            <person name="Bansal K."/>
            <person name="Kaur A."/>
            <person name="Sonti R.V."/>
            <person name="Patel H.K."/>
            <person name="Patil P.B."/>
        </authorList>
    </citation>
    <scope>NUCLEOTIDE SEQUENCE [LARGE SCALE GENOMIC DNA]</scope>
    <source>
        <strain evidence="13 15">PPL560</strain>
    </source>
</reference>
<evidence type="ECO:0000256" key="5">
    <source>
        <dbReference type="ARBA" id="ARBA00023065"/>
    </source>
</evidence>
<gene>
    <name evidence="13" type="ORF">L3V74_17995</name>
    <name evidence="14" type="ORF">Q7W82_17455</name>
</gene>
<evidence type="ECO:0000256" key="8">
    <source>
        <dbReference type="ARBA" id="ARBA00023214"/>
    </source>
</evidence>
<feature type="transmembrane region" description="Helical" evidence="11">
    <location>
        <begin position="207"/>
        <end position="232"/>
    </location>
</feature>
<feature type="transmembrane region" description="Helical" evidence="11">
    <location>
        <begin position="344"/>
        <end position="365"/>
    </location>
</feature>
<dbReference type="PROSITE" id="PS51371">
    <property type="entry name" value="CBS"/>
    <property type="match status" value="1"/>
</dbReference>
<dbReference type="InterPro" id="IPR046342">
    <property type="entry name" value="CBS_dom_sf"/>
</dbReference>
<keyword evidence="9" id="KW-0407">Ion channel</keyword>
<dbReference type="Proteomes" id="UP001430647">
    <property type="component" value="Unassembled WGS sequence"/>
</dbReference>
<feature type="transmembrane region" description="Helical" evidence="11">
    <location>
        <begin position="77"/>
        <end position="97"/>
    </location>
</feature>
<feature type="transmembrane region" description="Helical" evidence="11">
    <location>
        <begin position="407"/>
        <end position="428"/>
    </location>
</feature>
<dbReference type="EMBL" id="CP131914">
    <property type="protein sequence ID" value="XCI80027.1"/>
    <property type="molecule type" value="Genomic_DNA"/>
</dbReference>
<protein>
    <submittedName>
        <fullName evidence="14">Chloride channel protein</fullName>
    </submittedName>
</protein>
<keyword evidence="10" id="KW-0129">CBS domain</keyword>
<feature type="domain" description="CBS" evidence="12">
    <location>
        <begin position="523"/>
        <end position="579"/>
    </location>
</feature>
<organism evidence="14">
    <name type="scientific">Xanthomonas indica</name>
    <dbReference type="NCBI Taxonomy" id="2912242"/>
    <lineage>
        <taxon>Bacteria</taxon>
        <taxon>Pseudomonadati</taxon>
        <taxon>Pseudomonadota</taxon>
        <taxon>Gammaproteobacteria</taxon>
        <taxon>Lysobacterales</taxon>
        <taxon>Lysobacteraceae</taxon>
        <taxon>Xanthomonas</taxon>
    </lineage>
</organism>
<feature type="transmembrane region" description="Helical" evidence="11">
    <location>
        <begin position="171"/>
        <end position="195"/>
    </location>
</feature>
<dbReference type="CDD" id="cd00400">
    <property type="entry name" value="Voltage_gated_ClC"/>
    <property type="match status" value="1"/>
</dbReference>
<evidence type="ECO:0000256" key="4">
    <source>
        <dbReference type="ARBA" id="ARBA00022989"/>
    </source>
</evidence>
<dbReference type="InterPro" id="IPR050368">
    <property type="entry name" value="ClC-type_chloride_channel"/>
</dbReference>
<evidence type="ECO:0000313" key="14">
    <source>
        <dbReference type="EMBL" id="XCI80027.1"/>
    </source>
</evidence>
<dbReference type="InterPro" id="IPR001807">
    <property type="entry name" value="ClC"/>
</dbReference>
<feature type="transmembrane region" description="Helical" evidence="11">
    <location>
        <begin position="244"/>
        <end position="268"/>
    </location>
</feature>
<evidence type="ECO:0000256" key="11">
    <source>
        <dbReference type="SAM" id="Phobius"/>
    </source>
</evidence>
<keyword evidence="6 11" id="KW-0472">Membrane</keyword>
<keyword evidence="7" id="KW-0869">Chloride channel</keyword>
<feature type="transmembrane region" description="Helical" evidence="11">
    <location>
        <begin position="318"/>
        <end position="338"/>
    </location>
</feature>
<dbReference type="PANTHER" id="PTHR43427:SF6">
    <property type="entry name" value="CHLORIDE CHANNEL PROTEIN CLC-E"/>
    <property type="match status" value="1"/>
</dbReference>
<dbReference type="InterPro" id="IPR000644">
    <property type="entry name" value="CBS_dom"/>
</dbReference>